<name>A0AAV1A9X6_VICFA</name>
<evidence type="ECO:0000313" key="2">
    <source>
        <dbReference type="Proteomes" id="UP001157006"/>
    </source>
</evidence>
<reference evidence="1 2" key="1">
    <citation type="submission" date="2023-01" db="EMBL/GenBank/DDBJ databases">
        <authorList>
            <person name="Kreplak J."/>
        </authorList>
    </citation>
    <scope>NUCLEOTIDE SEQUENCE [LARGE SCALE GENOMIC DNA]</scope>
</reference>
<dbReference type="InterPro" id="IPR011006">
    <property type="entry name" value="CheY-like_superfamily"/>
</dbReference>
<accession>A0AAV1A9X6</accession>
<organism evidence="1 2">
    <name type="scientific">Vicia faba</name>
    <name type="common">Broad bean</name>
    <name type="synonym">Faba vulgaris</name>
    <dbReference type="NCBI Taxonomy" id="3906"/>
    <lineage>
        <taxon>Eukaryota</taxon>
        <taxon>Viridiplantae</taxon>
        <taxon>Streptophyta</taxon>
        <taxon>Embryophyta</taxon>
        <taxon>Tracheophyta</taxon>
        <taxon>Spermatophyta</taxon>
        <taxon>Magnoliopsida</taxon>
        <taxon>eudicotyledons</taxon>
        <taxon>Gunneridae</taxon>
        <taxon>Pentapetalae</taxon>
        <taxon>rosids</taxon>
        <taxon>fabids</taxon>
        <taxon>Fabales</taxon>
        <taxon>Fabaceae</taxon>
        <taxon>Papilionoideae</taxon>
        <taxon>50 kb inversion clade</taxon>
        <taxon>NPAAA clade</taxon>
        <taxon>Hologalegina</taxon>
        <taxon>IRL clade</taxon>
        <taxon>Fabeae</taxon>
        <taxon>Vicia</taxon>
    </lineage>
</organism>
<dbReference type="Proteomes" id="UP001157006">
    <property type="component" value="Chromosome 3"/>
</dbReference>
<dbReference type="PANTHER" id="PTHR34553">
    <property type="entry name" value="OS05G0597400 PROTEIN"/>
    <property type="match status" value="1"/>
</dbReference>
<dbReference type="Gene3D" id="3.40.50.2300">
    <property type="match status" value="1"/>
</dbReference>
<gene>
    <name evidence="1" type="ORF">VFH_III172560</name>
</gene>
<proteinExistence type="predicted"/>
<dbReference type="EMBL" id="OX451738">
    <property type="protein sequence ID" value="CAI8605222.1"/>
    <property type="molecule type" value="Genomic_DNA"/>
</dbReference>
<dbReference type="SUPFAM" id="SSF52172">
    <property type="entry name" value="CheY-like"/>
    <property type="match status" value="1"/>
</dbReference>
<evidence type="ECO:0008006" key="3">
    <source>
        <dbReference type="Google" id="ProtNLM"/>
    </source>
</evidence>
<dbReference type="AlphaFoldDB" id="A0AAV1A9X6"/>
<keyword evidence="2" id="KW-1185">Reference proteome</keyword>
<dbReference type="PANTHER" id="PTHR34553:SF4">
    <property type="entry name" value="G1_S-SPECIFIC CYCLIN-E PROTEIN"/>
    <property type="match status" value="1"/>
</dbReference>
<protein>
    <recommendedName>
        <fullName evidence="3">Response regulatory domain-containing protein</fullName>
    </recommendedName>
</protein>
<sequence>MPDMNSYHFLQHVTQQIRIPVIMMCVDQSTTPSLVMKAIEKGACGYWIKPLSEVAWNNVHGINYFNELQTDTSLAIEAKLMKRWEFDNIAQSVSYMSSWFSGTLSEQLLLKEHLDSASGEIFYDASRILLSGDLSERQALVEAEGISSDVSVCDKYLAKTAELLTSKCMTGCNRTGNKNTTTQSPFEFCNVLQKGKKRLGLKAFAETFKVIGNPLKPILNLRRNIAIHHHSPGNPSILFRKGFTHQSQRQFIPTSKFRVIRAVAIPLEPAPVEYAEYRKELAERYDFNQIGEPLPETLTLKDVITSLSKKVFEIDDVKAWKTVLISATSYTLGLLMISKAPWYLLPQAWAWTGTAVNGFFVIGHDCAHKSFLTNKLVEDIVGTLAFYH</sequence>
<evidence type="ECO:0000313" key="1">
    <source>
        <dbReference type="EMBL" id="CAI8605222.1"/>
    </source>
</evidence>